<feature type="compositionally biased region" description="Polar residues" evidence="1">
    <location>
        <begin position="295"/>
        <end position="312"/>
    </location>
</feature>
<gene>
    <name evidence="2" type="ORF">Tco_1032761</name>
</gene>
<accession>A0ABQ5GCQ8</accession>
<protein>
    <submittedName>
        <fullName evidence="2">Uncharacterized protein</fullName>
    </submittedName>
</protein>
<feature type="compositionally biased region" description="Basic and acidic residues" evidence="1">
    <location>
        <begin position="425"/>
        <end position="434"/>
    </location>
</feature>
<feature type="compositionally biased region" description="Low complexity" evidence="1">
    <location>
        <begin position="230"/>
        <end position="246"/>
    </location>
</feature>
<keyword evidence="3" id="KW-1185">Reference proteome</keyword>
<feature type="region of interest" description="Disordered" evidence="1">
    <location>
        <begin position="223"/>
        <end position="315"/>
    </location>
</feature>
<organism evidence="2 3">
    <name type="scientific">Tanacetum coccineum</name>
    <dbReference type="NCBI Taxonomy" id="301880"/>
    <lineage>
        <taxon>Eukaryota</taxon>
        <taxon>Viridiplantae</taxon>
        <taxon>Streptophyta</taxon>
        <taxon>Embryophyta</taxon>
        <taxon>Tracheophyta</taxon>
        <taxon>Spermatophyta</taxon>
        <taxon>Magnoliopsida</taxon>
        <taxon>eudicotyledons</taxon>
        <taxon>Gunneridae</taxon>
        <taxon>Pentapetalae</taxon>
        <taxon>asterids</taxon>
        <taxon>campanulids</taxon>
        <taxon>Asterales</taxon>
        <taxon>Asteraceae</taxon>
        <taxon>Asteroideae</taxon>
        <taxon>Anthemideae</taxon>
        <taxon>Anthemidinae</taxon>
        <taxon>Tanacetum</taxon>
    </lineage>
</organism>
<evidence type="ECO:0000313" key="2">
    <source>
        <dbReference type="EMBL" id="GJT73475.1"/>
    </source>
</evidence>
<dbReference type="Proteomes" id="UP001151760">
    <property type="component" value="Unassembled WGS sequence"/>
</dbReference>
<evidence type="ECO:0000256" key="1">
    <source>
        <dbReference type="SAM" id="MobiDB-lite"/>
    </source>
</evidence>
<reference evidence="2" key="1">
    <citation type="journal article" date="2022" name="Int. J. Mol. Sci.">
        <title>Draft Genome of Tanacetum Coccineum: Genomic Comparison of Closely Related Tanacetum-Family Plants.</title>
        <authorList>
            <person name="Yamashiro T."/>
            <person name="Shiraishi A."/>
            <person name="Nakayama K."/>
            <person name="Satake H."/>
        </authorList>
    </citation>
    <scope>NUCLEOTIDE SEQUENCE</scope>
</reference>
<dbReference type="EMBL" id="BQNB010018356">
    <property type="protein sequence ID" value="GJT73475.1"/>
    <property type="molecule type" value="Genomic_DNA"/>
</dbReference>
<feature type="compositionally biased region" description="Polar residues" evidence="1">
    <location>
        <begin position="247"/>
        <end position="265"/>
    </location>
</feature>
<evidence type="ECO:0000313" key="3">
    <source>
        <dbReference type="Proteomes" id="UP001151760"/>
    </source>
</evidence>
<feature type="region of interest" description="Disordered" evidence="1">
    <location>
        <begin position="425"/>
        <end position="468"/>
    </location>
</feature>
<reference evidence="2" key="2">
    <citation type="submission" date="2022-01" db="EMBL/GenBank/DDBJ databases">
        <authorList>
            <person name="Yamashiro T."/>
            <person name="Shiraishi A."/>
            <person name="Satake H."/>
            <person name="Nakayama K."/>
        </authorList>
    </citation>
    <scope>NUCLEOTIDE SEQUENCE</scope>
</reference>
<proteinExistence type="predicted"/>
<sequence length="605" mass="67679">MANIRSCNKHNMIACVEKTAQNADFYQIIDFLTGCSINYSLLVDPDLIGPWLQQFWATATLKVINDVPHIRAKVAGKKILISEATIRADLLFDDENGVDCFPKQVIWDVLRDIGYEGNLAQLTFSKPLFSPQWKYLVHVLLHCLSPKSTSWEQFGTNIASALVVRIKFLNKQLEGVDRPQDFIPSVSLPSKVFTFMRKHSPKFSCRITPLTPSMLEVVTALAAEEEHSTSPHSRAASSARGAQGSPTQSAAPSQGTASVQGTASFHGTAVPHDSDAVQGTDTLQGTAAYHGTASVPKSPNDYTPTDASQTSGGDEGLLDIYALNREVKRLKRQTLSQAKQIFKLKAKLKKLSKFVQPVVKHHAFWVESQNLKKKRKKQKKHKKTVSSVKLGRNKDEGTLSEEHYVQEEDTADPFFDNIADKDAAVTPDLERKSDETEEVNIEEKEASNVKSGETEELDLETTQSTARQDEGIVDQVQAFIKDSFKDFNSNGLRERKGILKKENKKTLKGKGKLQYLKNQCIKESLIENKKQLYELRNYLRVNQEPLPEDILGVTIQRAIKEILGDTTQRDIEEILGDTTQRDIEEILGDTTQRDIFMYLGNNISG</sequence>
<name>A0ABQ5GCQ8_9ASTR</name>
<comment type="caution">
    <text evidence="2">The sequence shown here is derived from an EMBL/GenBank/DDBJ whole genome shotgun (WGS) entry which is preliminary data.</text>
</comment>